<dbReference type="AlphaFoldDB" id="W9VC70"/>
<accession>W9VC70</accession>
<evidence type="ECO:0000259" key="1">
    <source>
        <dbReference type="Pfam" id="PF13088"/>
    </source>
</evidence>
<proteinExistence type="predicted"/>
<dbReference type="RefSeq" id="WP_157726282.1">
    <property type="nucleotide sequence ID" value="NZ_AONC01000001.1"/>
</dbReference>
<evidence type="ECO:0000313" key="2">
    <source>
        <dbReference type="EMBL" id="EXJ17188.1"/>
    </source>
</evidence>
<comment type="caution">
    <text evidence="2">The sequence shown here is derived from an EMBL/GenBank/DDBJ whole genome shotgun (WGS) entry which is preliminary data.</text>
</comment>
<name>W9VC70_9GAMM</name>
<dbReference type="Proteomes" id="UP000019460">
    <property type="component" value="Unassembled WGS sequence"/>
</dbReference>
<dbReference type="InterPro" id="IPR036278">
    <property type="entry name" value="Sialidase_sf"/>
</dbReference>
<feature type="domain" description="Sialidase" evidence="1">
    <location>
        <begin position="263"/>
        <end position="423"/>
    </location>
</feature>
<evidence type="ECO:0000313" key="3">
    <source>
        <dbReference type="Proteomes" id="UP000019460"/>
    </source>
</evidence>
<organism evidence="2 3">
    <name type="scientific">Imhoffiella purpurea</name>
    <dbReference type="NCBI Taxonomy" id="1249627"/>
    <lineage>
        <taxon>Bacteria</taxon>
        <taxon>Pseudomonadati</taxon>
        <taxon>Pseudomonadota</taxon>
        <taxon>Gammaproteobacteria</taxon>
        <taxon>Chromatiales</taxon>
        <taxon>Chromatiaceae</taxon>
        <taxon>Imhoffiella</taxon>
    </lineage>
</organism>
<dbReference type="STRING" id="1249627.D779_0015"/>
<dbReference type="SUPFAM" id="SSF50939">
    <property type="entry name" value="Sialidases"/>
    <property type="match status" value="1"/>
</dbReference>
<dbReference type="InterPro" id="IPR011040">
    <property type="entry name" value="Sialidase"/>
</dbReference>
<dbReference type="OrthoDB" id="5751034at2"/>
<dbReference type="CDD" id="cd15482">
    <property type="entry name" value="Sialidase_non-viral"/>
    <property type="match status" value="1"/>
</dbReference>
<gene>
    <name evidence="2" type="ORF">D779_0015</name>
</gene>
<dbReference type="Gene3D" id="2.120.10.10">
    <property type="match status" value="1"/>
</dbReference>
<protein>
    <recommendedName>
        <fullName evidence="1">Sialidase domain-containing protein</fullName>
    </recommendedName>
</protein>
<sequence length="611" mass="68917">MNYSWLDSLRSVRLAGVISVFIAALGSGGAIAADAAPGLSTSSVLLSSHPMDVNGAWSYAVDRSGQRWVAYYDQERLLRLIEPTGKERLLVPEGRGQAPSGLAMAPASQGAELLWRDKFPSKGLYLLDSAREDMKPLEVAGDTEPLARFVATERDGLLHLLWYGEKTLEETSEKHNLFYRQLNPETQNLSPIEWVSPGIYPLMSVGDSGVMVYTWMETELGNQIVSRFRPLDEAFADAVPVAVVSEISPVFEAFRSGSRWFTVWLGLYGSDKRDFRLEGAWSDDNGKTWDRFEIQALRGLDIASLQIVSDDDGHISMAATGRKRIPGVKTKQNVYLVNSSDRGDTWEAVSDIRGGTALGQPAEAKTDLSQFQARNPVISFGSKPGELLIVWEDWRDIRGNLYASLSNDYGKTWSLSNVLLPTDPGKSVALRYEPNSLFYSDGKFNLIAERFLDDTFLQKELIELSFTKEDLERFAETAKSQPALDNEENRKRLREREADFWKAMIDKDYEKTYSYLDPFFKARVPYETYVSLMGKIKYESAEVESVTIDGPRALVVTDIKASIPEFKAPNTGEVLSQPQREAAVKNYWLWLDGNWFREFFVESRDIVFSRY</sequence>
<reference evidence="2 3" key="1">
    <citation type="submission" date="2012-11" db="EMBL/GenBank/DDBJ databases">
        <title>Genome assembly of Thiorhodococcus sp. AK35.</title>
        <authorList>
            <person name="Nupur N."/>
            <person name="Khatri I."/>
            <person name="Subramanian S."/>
            <person name="Pinnaka A."/>
        </authorList>
    </citation>
    <scope>NUCLEOTIDE SEQUENCE [LARGE SCALE GENOMIC DNA]</scope>
    <source>
        <strain evidence="2 3">AK35</strain>
    </source>
</reference>
<dbReference type="Pfam" id="PF13088">
    <property type="entry name" value="BNR_2"/>
    <property type="match status" value="1"/>
</dbReference>
<dbReference type="EMBL" id="AONC01000001">
    <property type="protein sequence ID" value="EXJ17188.1"/>
    <property type="molecule type" value="Genomic_DNA"/>
</dbReference>
<dbReference type="eggNOG" id="COG1621">
    <property type="taxonomic scope" value="Bacteria"/>
</dbReference>
<keyword evidence="3" id="KW-1185">Reference proteome</keyword>